<dbReference type="Gene3D" id="3.30.260.10">
    <property type="entry name" value="TCP-1-like chaperonin intermediate domain"/>
    <property type="match status" value="1"/>
</dbReference>
<proteinExistence type="inferred from homology"/>
<dbReference type="InterPro" id="IPR054827">
    <property type="entry name" value="thermosome_alpha"/>
</dbReference>
<evidence type="ECO:0000256" key="1">
    <source>
        <dbReference type="ARBA" id="ARBA00004496"/>
    </source>
</evidence>
<dbReference type="GO" id="GO:0016887">
    <property type="term" value="F:ATP hydrolysis activity"/>
    <property type="evidence" value="ECO:0007669"/>
    <property type="project" value="InterPro"/>
</dbReference>
<evidence type="ECO:0000256" key="8">
    <source>
        <dbReference type="ARBA" id="ARBA00033325"/>
    </source>
</evidence>
<dbReference type="PROSITE" id="PS00750">
    <property type="entry name" value="TCP1_1"/>
    <property type="match status" value="1"/>
</dbReference>
<dbReference type="SUPFAM" id="SSF54849">
    <property type="entry name" value="GroEL-intermediate domain like"/>
    <property type="match status" value="1"/>
</dbReference>
<dbReference type="InterPro" id="IPR017998">
    <property type="entry name" value="Chaperone_TCP-1"/>
</dbReference>
<evidence type="ECO:0000256" key="5">
    <source>
        <dbReference type="ARBA" id="ARBA00022840"/>
    </source>
</evidence>
<dbReference type="NCBIfam" id="NF041082">
    <property type="entry name" value="thermosome_alpha"/>
    <property type="match status" value="1"/>
</dbReference>
<dbReference type="GO" id="GO:0140662">
    <property type="term" value="F:ATP-dependent protein folding chaperone"/>
    <property type="evidence" value="ECO:0007669"/>
    <property type="project" value="InterPro"/>
</dbReference>
<dbReference type="PRINTS" id="PR00304">
    <property type="entry name" value="TCOMPLEXTCP1"/>
</dbReference>
<evidence type="ECO:0000256" key="9">
    <source>
        <dbReference type="RuleBase" id="RU004187"/>
    </source>
</evidence>
<dbReference type="Proteomes" id="UP000054408">
    <property type="component" value="Unassembled WGS sequence"/>
</dbReference>
<dbReference type="PROSITE" id="PS00995">
    <property type="entry name" value="TCP1_3"/>
    <property type="match status" value="1"/>
</dbReference>
<dbReference type="SUPFAM" id="SSF52029">
    <property type="entry name" value="GroEL apical domain-like"/>
    <property type="match status" value="1"/>
</dbReference>
<dbReference type="SUPFAM" id="SSF48592">
    <property type="entry name" value="GroEL equatorial domain-like"/>
    <property type="match status" value="1"/>
</dbReference>
<sequence>MSLAFDENGRPVLILREQEKKARLRGIEAHKAHILAAKTVASTLRSSLGPKGLDKIIVDGDGGVTVTNDGATILQEMQVENEIAKLLVQLSKAQDDEIGDGTTGVVVLAGALLQQAELLLDRGLHPIRIADGFETACDIAVEHLKTQADTFEFTAEDPEQLVKTCMTSLGSKIVNRDLRHLAEVCVDAVLSVADLERRDVDFELIKVVGKEGGAMEDTQLIKGVIIDKQFSHPQMDKELKDVKIAILTCPFEPPKPKTKHKLNVKSKEEFEKLYKQEQAYFTEMVAQVKASGATLACSQWGFDDEANHLLLQNDLPAIRWIGGVEMELIAIATNGNIVPRFSDLTPEKLGTAGTVRELSFGTTKDKMIVFEDCPNQKAVTIFVRGGNQMIVKETERSIHDALCVARNLVRESTIIYGGGAAEITCSLAVSDAADKHSNVEQYAIRAFANALDDIPMALAANSGLDPVGTLAAVKAAQVETGNSFLGVDCALKGTNDMKAQGVFDPLSSKVQQFRLATQMVKMILKLDDVIVSGAYQ</sequence>
<dbReference type="NCBIfam" id="TIGR02343">
    <property type="entry name" value="chap_CCT_epsi"/>
    <property type="match status" value="1"/>
</dbReference>
<dbReference type="CDD" id="cd03339">
    <property type="entry name" value="TCP1_epsilon"/>
    <property type="match status" value="1"/>
</dbReference>
<evidence type="ECO:0000313" key="11">
    <source>
        <dbReference type="Proteomes" id="UP000054408"/>
    </source>
</evidence>
<evidence type="ECO:0000313" key="10">
    <source>
        <dbReference type="EMBL" id="KNC54936.1"/>
    </source>
</evidence>
<dbReference type="GO" id="GO:0051082">
    <property type="term" value="F:unfolded protein binding"/>
    <property type="evidence" value="ECO:0007669"/>
    <property type="project" value="InterPro"/>
</dbReference>
<dbReference type="InterPro" id="IPR002423">
    <property type="entry name" value="Cpn60/GroEL/TCP-1"/>
</dbReference>
<evidence type="ECO:0000256" key="2">
    <source>
        <dbReference type="ARBA" id="ARBA00008020"/>
    </source>
</evidence>
<dbReference type="GeneID" id="25568462"/>
<dbReference type="Pfam" id="PF00118">
    <property type="entry name" value="Cpn60_TCP1"/>
    <property type="match status" value="1"/>
</dbReference>
<dbReference type="PANTHER" id="PTHR11353">
    <property type="entry name" value="CHAPERONIN"/>
    <property type="match status" value="1"/>
</dbReference>
<dbReference type="Gene3D" id="3.50.7.10">
    <property type="entry name" value="GroEL"/>
    <property type="match status" value="1"/>
</dbReference>
<dbReference type="RefSeq" id="XP_013753386.1">
    <property type="nucleotide sequence ID" value="XM_013897932.1"/>
</dbReference>
<reference evidence="10 11" key="1">
    <citation type="submission" date="2010-05" db="EMBL/GenBank/DDBJ databases">
        <title>The Genome Sequence of Thecamonas trahens ATCC 50062.</title>
        <authorList>
            <consortium name="The Broad Institute Genome Sequencing Platform"/>
            <person name="Russ C."/>
            <person name="Cuomo C."/>
            <person name="Shea T."/>
            <person name="Young S.K."/>
            <person name="Zeng Q."/>
            <person name="Koehrsen M."/>
            <person name="Haas B."/>
            <person name="Borodovsky M."/>
            <person name="Guigo R."/>
            <person name="Alvarado L."/>
            <person name="Berlin A."/>
            <person name="Bochicchio J."/>
            <person name="Borenstein D."/>
            <person name="Chapman S."/>
            <person name="Chen Z."/>
            <person name="Freedman E."/>
            <person name="Gellesch M."/>
            <person name="Goldberg J."/>
            <person name="Griggs A."/>
            <person name="Gujja S."/>
            <person name="Heilman E."/>
            <person name="Heiman D."/>
            <person name="Hepburn T."/>
            <person name="Howarth C."/>
            <person name="Jen D."/>
            <person name="Larson L."/>
            <person name="Mehta T."/>
            <person name="Park D."/>
            <person name="Pearson M."/>
            <person name="Roberts A."/>
            <person name="Saif S."/>
            <person name="Shenoy N."/>
            <person name="Sisk P."/>
            <person name="Stolte C."/>
            <person name="Sykes S."/>
            <person name="Thomson T."/>
            <person name="Walk T."/>
            <person name="White J."/>
            <person name="Yandava C."/>
            <person name="Burger G."/>
            <person name="Gray M.W."/>
            <person name="Holland P.W.H."/>
            <person name="King N."/>
            <person name="Lang F.B.F."/>
            <person name="Roger A.J."/>
            <person name="Ruiz-Trillo I."/>
            <person name="Lander E."/>
            <person name="Nusbaum C."/>
        </authorList>
    </citation>
    <scope>NUCLEOTIDE SEQUENCE [LARGE SCALE GENOMIC DNA]</scope>
    <source>
        <strain evidence="10 11">ATCC 50062</strain>
    </source>
</reference>
<keyword evidence="4 9" id="KW-0547">Nucleotide-binding</keyword>
<comment type="similarity">
    <text evidence="2 9">Belongs to the TCP-1 chaperonin family.</text>
</comment>
<dbReference type="STRING" id="461836.A0A0L0DSC5"/>
<dbReference type="GO" id="GO:0005832">
    <property type="term" value="C:chaperonin-containing T-complex"/>
    <property type="evidence" value="ECO:0007669"/>
    <property type="project" value="UniProtKB-ARBA"/>
</dbReference>
<evidence type="ECO:0000256" key="4">
    <source>
        <dbReference type="ARBA" id="ARBA00022741"/>
    </source>
</evidence>
<name>A0A0L0DSC5_THETB</name>
<protein>
    <recommendedName>
        <fullName evidence="7">T-complex protein 1 subunit epsilon</fullName>
    </recommendedName>
    <alternativeName>
        <fullName evidence="8">CCT-epsilon</fullName>
    </alternativeName>
</protein>
<dbReference type="AlphaFoldDB" id="A0A0L0DSC5"/>
<dbReference type="NCBIfam" id="NF041083">
    <property type="entry name" value="thermosome_beta"/>
    <property type="match status" value="1"/>
</dbReference>
<dbReference type="Gene3D" id="1.10.560.10">
    <property type="entry name" value="GroEL-like equatorial domain"/>
    <property type="match status" value="1"/>
</dbReference>
<comment type="subcellular location">
    <subcellularLocation>
        <location evidence="1">Cytoplasm</location>
    </subcellularLocation>
</comment>
<gene>
    <name evidence="10" type="ORF">AMSG_10176</name>
</gene>
<dbReference type="InterPro" id="IPR002194">
    <property type="entry name" value="Chaperonin_TCP-1_CS"/>
</dbReference>
<evidence type="ECO:0000256" key="7">
    <source>
        <dbReference type="ARBA" id="ARBA00024086"/>
    </source>
</evidence>
<evidence type="ECO:0000256" key="6">
    <source>
        <dbReference type="ARBA" id="ARBA00023186"/>
    </source>
</evidence>
<dbReference type="EMBL" id="GL349493">
    <property type="protein sequence ID" value="KNC54936.1"/>
    <property type="molecule type" value="Genomic_DNA"/>
</dbReference>
<evidence type="ECO:0000256" key="3">
    <source>
        <dbReference type="ARBA" id="ARBA00022490"/>
    </source>
</evidence>
<dbReference type="InterPro" id="IPR027409">
    <property type="entry name" value="GroEL-like_apical_dom_sf"/>
</dbReference>
<dbReference type="InterPro" id="IPR053374">
    <property type="entry name" value="TCP-1_chaperonin"/>
</dbReference>
<organism evidence="10 11">
    <name type="scientific">Thecamonas trahens ATCC 50062</name>
    <dbReference type="NCBI Taxonomy" id="461836"/>
    <lineage>
        <taxon>Eukaryota</taxon>
        <taxon>Apusozoa</taxon>
        <taxon>Apusomonadida</taxon>
        <taxon>Apusomonadidae</taxon>
        <taxon>Thecamonas</taxon>
    </lineage>
</organism>
<keyword evidence="3" id="KW-0963">Cytoplasm</keyword>
<dbReference type="FunFam" id="3.50.7.10:FF:000003">
    <property type="entry name" value="T-complex protein 1 subunit epsilon"/>
    <property type="match status" value="1"/>
</dbReference>
<dbReference type="OMA" id="SHPQMPH"/>
<keyword evidence="6 9" id="KW-0143">Chaperone</keyword>
<dbReference type="OrthoDB" id="10248520at2759"/>
<dbReference type="GO" id="GO:0005524">
    <property type="term" value="F:ATP binding"/>
    <property type="evidence" value="ECO:0007669"/>
    <property type="project" value="UniProtKB-KW"/>
</dbReference>
<dbReference type="InterPro" id="IPR027413">
    <property type="entry name" value="GROEL-like_equatorial_sf"/>
</dbReference>
<dbReference type="InterPro" id="IPR027410">
    <property type="entry name" value="TCP-1-like_intermed_sf"/>
</dbReference>
<keyword evidence="5 9" id="KW-0067">ATP-binding</keyword>
<dbReference type="InterPro" id="IPR012718">
    <property type="entry name" value="Chap_CCT_epsi"/>
</dbReference>
<accession>A0A0L0DSC5</accession>
<dbReference type="eggNOG" id="KOG0357">
    <property type="taxonomic scope" value="Eukaryota"/>
</dbReference>
<keyword evidence="11" id="KW-1185">Reference proteome</keyword>